<reference evidence="1 2" key="1">
    <citation type="submission" date="2019-09" db="EMBL/GenBank/DDBJ databases">
        <title>YIM 132548 draft genome.</title>
        <authorList>
            <person name="Jiang L."/>
        </authorList>
    </citation>
    <scope>NUCLEOTIDE SEQUENCE [LARGE SCALE GENOMIC DNA]</scope>
    <source>
        <strain evidence="1 2">YIM 132548</strain>
    </source>
</reference>
<dbReference type="AlphaFoldDB" id="A0A6N6MWD5"/>
<gene>
    <name evidence="1" type="ORF">F6X51_00130</name>
</gene>
<evidence type="ECO:0000313" key="2">
    <source>
        <dbReference type="Proteomes" id="UP000441523"/>
    </source>
</evidence>
<proteinExistence type="predicted"/>
<keyword evidence="2" id="KW-1185">Reference proteome</keyword>
<evidence type="ECO:0000313" key="1">
    <source>
        <dbReference type="EMBL" id="KAB1075991.1"/>
    </source>
</evidence>
<comment type="caution">
    <text evidence="1">The sequence shown here is derived from an EMBL/GenBank/DDBJ whole genome shotgun (WGS) entry which is preliminary data.</text>
</comment>
<sequence length="131" mass="14657">MPDSDALATLAYDELTGDLQHALAALADVEFAFQSACERLSEQAGPALGKDRTLEQLDAERRRRREPLVRRLDALDRRMKALVQGLPPDWQTARPRPRNDRVADLPLHLQERSRSLRGGCAPAALRATHRA</sequence>
<dbReference type="EMBL" id="VZZJ01000001">
    <property type="protein sequence ID" value="KAB1075991.1"/>
    <property type="molecule type" value="Genomic_DNA"/>
</dbReference>
<organism evidence="1 2">
    <name type="scientific">Methylobacterium planeticum</name>
    <dbReference type="NCBI Taxonomy" id="2615211"/>
    <lineage>
        <taxon>Bacteria</taxon>
        <taxon>Pseudomonadati</taxon>
        <taxon>Pseudomonadota</taxon>
        <taxon>Alphaproteobacteria</taxon>
        <taxon>Hyphomicrobiales</taxon>
        <taxon>Methylobacteriaceae</taxon>
        <taxon>Methylobacterium</taxon>
    </lineage>
</organism>
<dbReference type="RefSeq" id="WP_150960787.1">
    <property type="nucleotide sequence ID" value="NZ_VZZJ01000001.1"/>
</dbReference>
<dbReference type="Proteomes" id="UP000441523">
    <property type="component" value="Unassembled WGS sequence"/>
</dbReference>
<protein>
    <submittedName>
        <fullName evidence="1">Uncharacterized protein</fullName>
    </submittedName>
</protein>
<accession>A0A6N6MWD5</accession>
<name>A0A6N6MWD5_9HYPH</name>